<dbReference type="InterPro" id="IPR021862">
    <property type="entry name" value="DUF3472"/>
</dbReference>
<dbReference type="Proteomes" id="UP000190150">
    <property type="component" value="Unassembled WGS sequence"/>
</dbReference>
<sequence length="462" mass="52845">MNYRSLILFGLFCMVWQGYAQQQKTFAIPANKAYAEPFERKHEEVGVRIPVGYPEDQGDISHWTAQSRKVVWYLYQKPGSYQMQFEYSNKGKATPFQLRITPCYEILDYKPTTHMLNFDTGAEKGLTTSIPVSIKNTGYYRYELTALSTPPLDLRIHYLRFHTASLDGQVNQTDYQSSPSVHINFSSTGTTDKRYNWLYEDVVVPVGADPFHTFYMAIGFYRGYLGMQTNSDSERRVLFSVWDSKDAENDKTIGHDDFVSLVDKGGATTVNSFGGEGTGGQSYVPTAGWETGKRVSFIMNVLPQDNNSVVLSAWYKLEGQLDWNYIASWRAPKEQRYFDGFHSFLENYGFVNGQHRRMAEYYNAYGYEAQSNRWVHLNKVQFSNTDGKEGQRVDYEQGVSPLHTDRFYMSSGGYTPTVKTADTVPLQQTSPAVDLSLLEKRVQEALANESKHKDMIKKKSLK</sequence>
<feature type="chain" id="PRO_5013115050" evidence="1">
    <location>
        <begin position="21"/>
        <end position="462"/>
    </location>
</feature>
<dbReference type="AlphaFoldDB" id="A0A1T5DK07"/>
<dbReference type="EMBL" id="FUZF01000007">
    <property type="protein sequence ID" value="SKB72039.1"/>
    <property type="molecule type" value="Genomic_DNA"/>
</dbReference>
<dbReference type="OrthoDB" id="6014523at2"/>
<keyword evidence="3" id="KW-1185">Reference proteome</keyword>
<evidence type="ECO:0000313" key="3">
    <source>
        <dbReference type="Proteomes" id="UP000190150"/>
    </source>
</evidence>
<protein>
    <submittedName>
        <fullName evidence="2">Uncharacterized protein</fullName>
    </submittedName>
</protein>
<gene>
    <name evidence="2" type="ORF">SAMN05660841_02032</name>
</gene>
<proteinExistence type="predicted"/>
<dbReference type="STRING" id="1513896.SAMN05660841_02032"/>
<evidence type="ECO:0000256" key="1">
    <source>
        <dbReference type="SAM" id="SignalP"/>
    </source>
</evidence>
<dbReference type="RefSeq" id="WP_079642968.1">
    <property type="nucleotide sequence ID" value="NZ_FUZF01000007.1"/>
</dbReference>
<dbReference type="Pfam" id="PF11958">
    <property type="entry name" value="DUF3472"/>
    <property type="match status" value="1"/>
</dbReference>
<reference evidence="3" key="1">
    <citation type="submission" date="2017-02" db="EMBL/GenBank/DDBJ databases">
        <authorList>
            <person name="Varghese N."/>
            <person name="Submissions S."/>
        </authorList>
    </citation>
    <scope>NUCLEOTIDE SEQUENCE [LARGE SCALE GENOMIC DNA]</scope>
    <source>
        <strain evidence="3">DSM 24091</strain>
    </source>
</reference>
<feature type="signal peptide" evidence="1">
    <location>
        <begin position="1"/>
        <end position="20"/>
    </location>
</feature>
<organism evidence="2 3">
    <name type="scientific">Sphingobacterium nematocida</name>
    <dbReference type="NCBI Taxonomy" id="1513896"/>
    <lineage>
        <taxon>Bacteria</taxon>
        <taxon>Pseudomonadati</taxon>
        <taxon>Bacteroidota</taxon>
        <taxon>Sphingobacteriia</taxon>
        <taxon>Sphingobacteriales</taxon>
        <taxon>Sphingobacteriaceae</taxon>
        <taxon>Sphingobacterium</taxon>
    </lineage>
</organism>
<evidence type="ECO:0000313" key="2">
    <source>
        <dbReference type="EMBL" id="SKB72039.1"/>
    </source>
</evidence>
<accession>A0A1T5DK07</accession>
<keyword evidence="1" id="KW-0732">Signal</keyword>
<name>A0A1T5DK07_9SPHI</name>